<proteinExistence type="predicted"/>
<dbReference type="GO" id="GO:0004180">
    <property type="term" value="F:carboxypeptidase activity"/>
    <property type="evidence" value="ECO:0007669"/>
    <property type="project" value="UniProtKB-KW"/>
</dbReference>
<gene>
    <name evidence="2" type="primary">UREG_07869</name>
    <name evidence="2" type="ORF">g.30684</name>
</gene>
<keyword evidence="2" id="KW-0378">Hydrolase</keyword>
<feature type="signal peptide" evidence="1">
    <location>
        <begin position="1"/>
        <end position="22"/>
    </location>
</feature>
<name>A0A0A1WF06_ZEUCU</name>
<organism evidence="2">
    <name type="scientific">Zeugodacus cucurbitae</name>
    <name type="common">Melon fruit fly</name>
    <name type="synonym">Bactrocera cucurbitae</name>
    <dbReference type="NCBI Taxonomy" id="28588"/>
    <lineage>
        <taxon>Eukaryota</taxon>
        <taxon>Metazoa</taxon>
        <taxon>Ecdysozoa</taxon>
        <taxon>Arthropoda</taxon>
        <taxon>Hexapoda</taxon>
        <taxon>Insecta</taxon>
        <taxon>Pterygota</taxon>
        <taxon>Neoptera</taxon>
        <taxon>Endopterygota</taxon>
        <taxon>Diptera</taxon>
        <taxon>Brachycera</taxon>
        <taxon>Muscomorpha</taxon>
        <taxon>Tephritoidea</taxon>
        <taxon>Tephritidae</taxon>
        <taxon>Zeugodacus</taxon>
        <taxon>Zeugodacus</taxon>
    </lineage>
</organism>
<keyword evidence="2" id="KW-0645">Protease</keyword>
<dbReference type="OrthoDB" id="8192785at2759"/>
<dbReference type="EMBL" id="GBXI01017237">
    <property type="protein sequence ID" value="JAC97054.1"/>
    <property type="molecule type" value="Transcribed_RNA"/>
</dbReference>
<dbReference type="InterPro" id="IPR031734">
    <property type="entry name" value="MBF2"/>
</dbReference>
<reference evidence="2" key="1">
    <citation type="submission" date="2014-11" db="EMBL/GenBank/DDBJ databases">
        <authorList>
            <person name="Geib S."/>
        </authorList>
    </citation>
    <scope>NUCLEOTIDE SEQUENCE</scope>
</reference>
<keyword evidence="2" id="KW-0121">Carboxypeptidase</keyword>
<dbReference type="Pfam" id="PF15868">
    <property type="entry name" value="MBF2"/>
    <property type="match status" value="1"/>
</dbReference>
<dbReference type="AlphaFoldDB" id="A0A0A1WF06"/>
<reference evidence="2" key="2">
    <citation type="journal article" date="2015" name="Gigascience">
        <title>Reconstructing a comprehensive transcriptome assembly of a white-pupal translocated strain of the pest fruit fly Bactrocera cucurbitae.</title>
        <authorList>
            <person name="Sim S.B."/>
            <person name="Calla B."/>
            <person name="Hall B."/>
            <person name="DeRego T."/>
            <person name="Geib S.M."/>
        </authorList>
    </citation>
    <scope>NUCLEOTIDE SEQUENCE</scope>
</reference>
<accession>A0A0A1WF06</accession>
<feature type="chain" id="PRO_5001982147" evidence="1">
    <location>
        <begin position="23"/>
        <end position="175"/>
    </location>
</feature>
<keyword evidence="1" id="KW-0732">Signal</keyword>
<evidence type="ECO:0000313" key="2">
    <source>
        <dbReference type="EMBL" id="JAC97054.1"/>
    </source>
</evidence>
<evidence type="ECO:0000256" key="1">
    <source>
        <dbReference type="SAM" id="SignalP"/>
    </source>
</evidence>
<sequence length="175" mass="19332">MYQRVALIGLLAIVPWLLLANAAEIRQEQLEDDKNVIVKVVTPEEMDKILAQNPNAVELKATRAEIQGRYLQPQGRSIITYTLGESRQDGDRLVASDSSTNDYDVPTTLTVTMRYPSAGAGPGAVVTFVKIQTYQSNNDGRAYATSGGIGQRTIVVAIEAHRTTYFDFFSWVYGK</sequence>
<protein>
    <submittedName>
        <fullName evidence="2">Probable carboxypeptidase UREG_07869</fullName>
    </submittedName>
</protein>
<dbReference type="GeneID" id="105213715"/>